<dbReference type="Pfam" id="PF00583">
    <property type="entry name" value="Acetyltransf_1"/>
    <property type="match status" value="1"/>
</dbReference>
<accession>A0ABR2GSI0</accession>
<evidence type="ECO:0000313" key="2">
    <source>
        <dbReference type="EMBL" id="KAK8836342.1"/>
    </source>
</evidence>
<dbReference type="Gene3D" id="3.40.630.30">
    <property type="match status" value="1"/>
</dbReference>
<dbReference type="CDD" id="cd04301">
    <property type="entry name" value="NAT_SF"/>
    <property type="match status" value="1"/>
</dbReference>
<proteinExistence type="predicted"/>
<dbReference type="Proteomes" id="UP001470230">
    <property type="component" value="Unassembled WGS sequence"/>
</dbReference>
<dbReference type="SUPFAM" id="SSF55729">
    <property type="entry name" value="Acyl-CoA N-acyltransferases (Nat)"/>
    <property type="match status" value="1"/>
</dbReference>
<evidence type="ECO:0000313" key="3">
    <source>
        <dbReference type="Proteomes" id="UP001470230"/>
    </source>
</evidence>
<evidence type="ECO:0000259" key="1">
    <source>
        <dbReference type="PROSITE" id="PS51186"/>
    </source>
</evidence>
<gene>
    <name evidence="2" type="ORF">M9Y10_039684</name>
</gene>
<protein>
    <recommendedName>
        <fullName evidence="1">N-acetyltransferase domain-containing protein</fullName>
    </recommendedName>
</protein>
<dbReference type="InterPro" id="IPR039143">
    <property type="entry name" value="GNPNAT1-like"/>
</dbReference>
<dbReference type="PROSITE" id="PS51186">
    <property type="entry name" value="GNAT"/>
    <property type="match status" value="1"/>
</dbReference>
<keyword evidence="3" id="KW-1185">Reference proteome</keyword>
<dbReference type="PANTHER" id="PTHR13355:SF15">
    <property type="entry name" value="GCN5-RELATED N-ACETYLTRANSFERASE 3, CHLOROPLASTIC"/>
    <property type="match status" value="1"/>
</dbReference>
<reference evidence="2 3" key="1">
    <citation type="submission" date="2024-04" db="EMBL/GenBank/DDBJ databases">
        <title>Tritrichomonas musculus Genome.</title>
        <authorList>
            <person name="Alves-Ferreira E."/>
            <person name="Grigg M."/>
            <person name="Lorenzi H."/>
            <person name="Galac M."/>
        </authorList>
    </citation>
    <scope>NUCLEOTIDE SEQUENCE [LARGE SCALE GENOMIC DNA]</scope>
    <source>
        <strain evidence="2 3">EAF2021</strain>
    </source>
</reference>
<dbReference type="InterPro" id="IPR000182">
    <property type="entry name" value="GNAT_dom"/>
</dbReference>
<dbReference type="InterPro" id="IPR016181">
    <property type="entry name" value="Acyl_CoA_acyltransferase"/>
</dbReference>
<feature type="domain" description="N-acetyltransferase" evidence="1">
    <location>
        <begin position="10"/>
        <end position="169"/>
    </location>
</feature>
<comment type="caution">
    <text evidence="2">The sequence shown here is derived from an EMBL/GenBank/DDBJ whole genome shotgun (WGS) entry which is preliminary data.</text>
</comment>
<dbReference type="PANTHER" id="PTHR13355">
    <property type="entry name" value="GLUCOSAMINE 6-PHOSPHATE N-ACETYLTRANSFERASE"/>
    <property type="match status" value="1"/>
</dbReference>
<dbReference type="EMBL" id="JAPFFF010000066">
    <property type="protein sequence ID" value="KAK8836342.1"/>
    <property type="molecule type" value="Genomic_DNA"/>
</dbReference>
<name>A0ABR2GSI0_9EUKA</name>
<sequence length="169" mass="19216">MITSIFKRFLSVRSAVPADCKFVGKMIGQINHIVFGSTDIPSNFDDAFHTMLKEPNHYSIFVAEDKDKNNNIIQCGAAITTTQLMLMTCKPYIYIQDLVVDEEARGKGVGSALVQHIIQYCRSNNISFIDLVQPVDSDKYHEKRTKFYSDNGFAIGGRHRLMHLQESFF</sequence>
<organism evidence="2 3">
    <name type="scientific">Tritrichomonas musculus</name>
    <dbReference type="NCBI Taxonomy" id="1915356"/>
    <lineage>
        <taxon>Eukaryota</taxon>
        <taxon>Metamonada</taxon>
        <taxon>Parabasalia</taxon>
        <taxon>Tritrichomonadida</taxon>
        <taxon>Tritrichomonadidae</taxon>
        <taxon>Tritrichomonas</taxon>
    </lineage>
</organism>